<reference evidence="1" key="1">
    <citation type="submission" date="2014-09" db="EMBL/GenBank/DDBJ databases">
        <authorList>
            <person name="Magalhaes I.L.F."/>
            <person name="Oliveira U."/>
            <person name="Santos F.R."/>
            <person name="Vidigal T.H.D.A."/>
            <person name="Brescovit A.D."/>
            <person name="Santos A.J."/>
        </authorList>
    </citation>
    <scope>NUCLEOTIDE SEQUENCE</scope>
    <source>
        <tissue evidence="1">Shoot tissue taken approximately 20 cm above the soil surface</tissue>
    </source>
</reference>
<dbReference type="EMBL" id="GBRH01162891">
    <property type="protein sequence ID" value="JAE35005.1"/>
    <property type="molecule type" value="Transcribed_RNA"/>
</dbReference>
<reference evidence="1" key="2">
    <citation type="journal article" date="2015" name="Data Brief">
        <title>Shoot transcriptome of the giant reed, Arundo donax.</title>
        <authorList>
            <person name="Barrero R.A."/>
            <person name="Guerrero F.D."/>
            <person name="Moolhuijzen P."/>
            <person name="Goolsby J.A."/>
            <person name="Tidwell J."/>
            <person name="Bellgard S.E."/>
            <person name="Bellgard M.I."/>
        </authorList>
    </citation>
    <scope>NUCLEOTIDE SEQUENCE</scope>
    <source>
        <tissue evidence="1">Shoot tissue taken approximately 20 cm above the soil surface</tissue>
    </source>
</reference>
<name>A0A0A9HCT4_ARUDO</name>
<protein>
    <submittedName>
        <fullName evidence="1">Uncharacterized protein</fullName>
    </submittedName>
</protein>
<organism evidence="1">
    <name type="scientific">Arundo donax</name>
    <name type="common">Giant reed</name>
    <name type="synonym">Donax arundinaceus</name>
    <dbReference type="NCBI Taxonomy" id="35708"/>
    <lineage>
        <taxon>Eukaryota</taxon>
        <taxon>Viridiplantae</taxon>
        <taxon>Streptophyta</taxon>
        <taxon>Embryophyta</taxon>
        <taxon>Tracheophyta</taxon>
        <taxon>Spermatophyta</taxon>
        <taxon>Magnoliopsida</taxon>
        <taxon>Liliopsida</taxon>
        <taxon>Poales</taxon>
        <taxon>Poaceae</taxon>
        <taxon>PACMAD clade</taxon>
        <taxon>Arundinoideae</taxon>
        <taxon>Arundineae</taxon>
        <taxon>Arundo</taxon>
    </lineage>
</organism>
<sequence length="23" mass="2721">MECLFQRVDSIIKLGSSNWLSFF</sequence>
<proteinExistence type="predicted"/>
<evidence type="ECO:0000313" key="1">
    <source>
        <dbReference type="EMBL" id="JAE35005.1"/>
    </source>
</evidence>
<accession>A0A0A9HCT4</accession>
<dbReference type="AlphaFoldDB" id="A0A0A9HCT4"/>